<dbReference type="EMBL" id="CP120628">
    <property type="protein sequence ID" value="WEW57977.1"/>
    <property type="molecule type" value="Genomic_DNA"/>
</dbReference>
<dbReference type="GO" id="GO:0003682">
    <property type="term" value="F:chromatin binding"/>
    <property type="evidence" value="ECO:0007669"/>
    <property type="project" value="TreeGrafter"/>
</dbReference>
<proteinExistence type="inferred from homology"/>
<sequence length="613" mass="67668">MFYSETLLSKTGPLARVWLSANLERKLSKAHILQSDIESSVNAIVDQGQAPMALRLSGQLLLGVVRIYSRKTRYLLDDCNEALMKIKMAFRLTNNNDLPATVPLPPGGITLPDVLTESDLFMNLDTSILFSQPLQLEPHDKRPASSLGWSSQLLPDSSSPQKSRPIERPHLEDDTGLVLDLGEDEDIPLGHDTSIEVGRNAPAARSVGEDLFSEEPRLFDDDLDLDLGEDAAPLHKLGGDDTRLAQEEMHKAVQQDEDVAMGGMEQLGVPVPEESTIIPERQSDFLRDSQSPLSSARSSVVREFDDSFMNEDAVMARQHQRAKRRRVIRPDSDTFFSAHKIKEQQNDRSKILKPESFLSFLPRDPVLLTLMTMREKGEFASSVMGGGSIYNWAPELRNMLSIDSVRQAGQLKRKRDSGVSDMDIDGEKAPQLELEEDEGIVHIDEGVGLGSDSTIMNNATEIHLPDEVEAHTRPEGEEWSEEEGIGHRDEYEEGDTTLQPVDSGPISLGTKHAVHILRDQFGAPSTTDSSSQSKSKSVLFQDLLPEKHTSKSDATKMFFEVLVLATKDAVKVEQSSTTIGGQLKIRAKQALWGSWAETEAGGEIASQEVEAAA</sequence>
<gene>
    <name evidence="7" type="primary">MCD1</name>
    <name evidence="7" type="ORF">PRK78_003444</name>
</gene>
<evidence type="ECO:0000256" key="3">
    <source>
        <dbReference type="ARBA" id="ARBA00023242"/>
    </source>
</evidence>
<evidence type="ECO:0000256" key="1">
    <source>
        <dbReference type="ARBA" id="ARBA00004123"/>
    </source>
</evidence>
<dbReference type="InterPro" id="IPR006910">
    <property type="entry name" value="Rad21_Rec8_N"/>
</dbReference>
<dbReference type="PANTHER" id="PTHR12585">
    <property type="entry name" value="SCC1 / RAD21 FAMILY MEMBER"/>
    <property type="match status" value="1"/>
</dbReference>
<dbReference type="GO" id="GO:0030892">
    <property type="term" value="C:mitotic cohesin complex"/>
    <property type="evidence" value="ECO:0007669"/>
    <property type="project" value="TreeGrafter"/>
</dbReference>
<dbReference type="FunFam" id="1.10.10.580:FF:000004">
    <property type="entry name" value="Double-strand-break repair protein rad21"/>
    <property type="match status" value="1"/>
</dbReference>
<evidence type="ECO:0000313" key="7">
    <source>
        <dbReference type="EMBL" id="WEW57977.1"/>
    </source>
</evidence>
<evidence type="ECO:0000256" key="2">
    <source>
        <dbReference type="ARBA" id="ARBA00009870"/>
    </source>
</evidence>
<feature type="domain" description="Rad21/Rec8-like protein C-terminal eukaryotic" evidence="5">
    <location>
        <begin position="537"/>
        <end position="575"/>
    </location>
</feature>
<dbReference type="InterPro" id="IPR023093">
    <property type="entry name" value="ScpA-like_C"/>
</dbReference>
<dbReference type="Pfam" id="PF04825">
    <property type="entry name" value="Rad21_Rec8_N"/>
    <property type="match status" value="1"/>
</dbReference>
<dbReference type="AlphaFoldDB" id="A0AAF0DG74"/>
<keyword evidence="3" id="KW-0539">Nucleus</keyword>
<dbReference type="Pfam" id="PF04824">
    <property type="entry name" value="Rad21_Rec8"/>
    <property type="match status" value="1"/>
</dbReference>
<reference evidence="7" key="1">
    <citation type="submission" date="2023-03" db="EMBL/GenBank/DDBJ databases">
        <title>Emydomyces testavorans Genome Sequence.</title>
        <authorList>
            <person name="Hoyer L."/>
        </authorList>
    </citation>
    <scope>NUCLEOTIDE SEQUENCE</scope>
    <source>
        <strain evidence="7">16-2883</strain>
    </source>
</reference>
<dbReference type="Gene3D" id="1.10.10.580">
    <property type="entry name" value="Structural maintenance of chromosome 1. Chain E"/>
    <property type="match status" value="1"/>
</dbReference>
<dbReference type="GO" id="GO:0005634">
    <property type="term" value="C:nucleus"/>
    <property type="evidence" value="ECO:0007669"/>
    <property type="project" value="UniProtKB-SubCell"/>
</dbReference>
<dbReference type="GO" id="GO:0007064">
    <property type="term" value="P:mitotic sister chromatid cohesion"/>
    <property type="evidence" value="ECO:0007669"/>
    <property type="project" value="TreeGrafter"/>
</dbReference>
<evidence type="ECO:0000313" key="8">
    <source>
        <dbReference type="Proteomes" id="UP001219355"/>
    </source>
</evidence>
<evidence type="ECO:0000259" key="6">
    <source>
        <dbReference type="Pfam" id="PF04825"/>
    </source>
</evidence>
<dbReference type="InterPro" id="IPR006909">
    <property type="entry name" value="Rad21/Rec8_C_eu"/>
</dbReference>
<feature type="compositionally biased region" description="Low complexity" evidence="4">
    <location>
        <begin position="150"/>
        <end position="163"/>
    </location>
</feature>
<feature type="region of interest" description="Disordered" evidence="4">
    <location>
        <begin position="139"/>
        <end position="174"/>
    </location>
</feature>
<protein>
    <submittedName>
        <fullName evidence="7">Sister chromatid cohesion protein 1</fullName>
    </submittedName>
</protein>
<accession>A0AAF0DG74</accession>
<dbReference type="SUPFAM" id="SSF46785">
    <property type="entry name" value="Winged helix' DNA-binding domain"/>
    <property type="match status" value="1"/>
</dbReference>
<keyword evidence="8" id="KW-1185">Reference proteome</keyword>
<evidence type="ECO:0000256" key="4">
    <source>
        <dbReference type="SAM" id="MobiDB-lite"/>
    </source>
</evidence>
<organism evidence="7 8">
    <name type="scientific">Emydomyces testavorans</name>
    <dbReference type="NCBI Taxonomy" id="2070801"/>
    <lineage>
        <taxon>Eukaryota</taxon>
        <taxon>Fungi</taxon>
        <taxon>Dikarya</taxon>
        <taxon>Ascomycota</taxon>
        <taxon>Pezizomycotina</taxon>
        <taxon>Eurotiomycetes</taxon>
        <taxon>Eurotiomycetidae</taxon>
        <taxon>Onygenales</taxon>
        <taxon>Nannizziopsiaceae</taxon>
        <taxon>Emydomyces</taxon>
    </lineage>
</organism>
<feature type="domain" description="Rad21/Rec8-like protein N-terminal" evidence="6">
    <location>
        <begin position="1"/>
        <end position="100"/>
    </location>
</feature>
<dbReference type="GO" id="GO:1990414">
    <property type="term" value="P:replication-born double-strand break repair via sister chromatid exchange"/>
    <property type="evidence" value="ECO:0007669"/>
    <property type="project" value="TreeGrafter"/>
</dbReference>
<comment type="subcellular location">
    <subcellularLocation>
        <location evidence="1">Nucleus</location>
    </subcellularLocation>
</comment>
<feature type="compositionally biased region" description="Basic and acidic residues" evidence="4">
    <location>
        <begin position="164"/>
        <end position="173"/>
    </location>
</feature>
<evidence type="ECO:0000259" key="5">
    <source>
        <dbReference type="Pfam" id="PF04824"/>
    </source>
</evidence>
<name>A0AAF0DG74_9EURO</name>
<dbReference type="CDD" id="cd21788">
    <property type="entry name" value="Rad21_Rec8_M_SpRad21p-like"/>
    <property type="match status" value="1"/>
</dbReference>
<dbReference type="PANTHER" id="PTHR12585:SF69">
    <property type="entry name" value="FI11703P"/>
    <property type="match status" value="1"/>
</dbReference>
<dbReference type="Proteomes" id="UP001219355">
    <property type="component" value="Chromosome 2"/>
</dbReference>
<comment type="similarity">
    <text evidence="2">Belongs to the rad21 family.</text>
</comment>
<dbReference type="InterPro" id="IPR036390">
    <property type="entry name" value="WH_DNA-bd_sf"/>
</dbReference>
<dbReference type="InterPro" id="IPR039781">
    <property type="entry name" value="Rad21/Rec8-like"/>
</dbReference>